<dbReference type="OrthoDB" id="546085at2759"/>
<dbReference type="Gene3D" id="3.30.200.20">
    <property type="entry name" value="Phosphorylase Kinase, domain 1"/>
    <property type="match status" value="1"/>
</dbReference>
<keyword evidence="8" id="KW-0472">Membrane</keyword>
<accession>D8UB56</accession>
<dbReference type="Gene3D" id="1.10.510.10">
    <property type="entry name" value="Transferase(Phosphotransferase) domain 1"/>
    <property type="match status" value="2"/>
</dbReference>
<keyword evidence="8" id="KW-0812">Transmembrane</keyword>
<feature type="compositionally biased region" description="Low complexity" evidence="7">
    <location>
        <begin position="123"/>
        <end position="133"/>
    </location>
</feature>
<dbReference type="GO" id="GO:0005524">
    <property type="term" value="F:ATP binding"/>
    <property type="evidence" value="ECO:0007669"/>
    <property type="project" value="UniProtKB-UniRule"/>
</dbReference>
<dbReference type="InParanoid" id="D8UB56"/>
<feature type="region of interest" description="Disordered" evidence="7">
    <location>
        <begin position="726"/>
        <end position="840"/>
    </location>
</feature>
<protein>
    <recommendedName>
        <fullName evidence="10">Protein kinase domain-containing protein</fullName>
    </recommendedName>
</protein>
<feature type="signal peptide" evidence="9">
    <location>
        <begin position="1"/>
        <end position="24"/>
    </location>
</feature>
<evidence type="ECO:0000259" key="10">
    <source>
        <dbReference type="PROSITE" id="PS50011"/>
    </source>
</evidence>
<dbReference type="STRING" id="3068.D8UB56"/>
<keyword evidence="12" id="KW-1185">Reference proteome</keyword>
<dbReference type="SUPFAM" id="SSF56112">
    <property type="entry name" value="Protein kinase-like (PK-like)"/>
    <property type="match status" value="1"/>
</dbReference>
<evidence type="ECO:0000256" key="6">
    <source>
        <dbReference type="PROSITE-ProRule" id="PRU10141"/>
    </source>
</evidence>
<evidence type="ECO:0000256" key="4">
    <source>
        <dbReference type="ARBA" id="ARBA00022777"/>
    </source>
</evidence>
<evidence type="ECO:0000256" key="5">
    <source>
        <dbReference type="ARBA" id="ARBA00022840"/>
    </source>
</evidence>
<dbReference type="PROSITE" id="PS00107">
    <property type="entry name" value="PROTEIN_KINASE_ATP"/>
    <property type="match status" value="1"/>
</dbReference>
<name>D8UB56_VOLCA</name>
<organism evidence="12">
    <name type="scientific">Volvox carteri f. nagariensis</name>
    <dbReference type="NCBI Taxonomy" id="3068"/>
    <lineage>
        <taxon>Eukaryota</taxon>
        <taxon>Viridiplantae</taxon>
        <taxon>Chlorophyta</taxon>
        <taxon>core chlorophytes</taxon>
        <taxon>Chlorophyceae</taxon>
        <taxon>CS clade</taxon>
        <taxon>Chlamydomonadales</taxon>
        <taxon>Volvocaceae</taxon>
        <taxon>Volvox</taxon>
    </lineage>
</organism>
<dbReference type="InterPro" id="IPR000719">
    <property type="entry name" value="Prot_kinase_dom"/>
</dbReference>
<feature type="transmembrane region" description="Helical" evidence="8">
    <location>
        <begin position="373"/>
        <end position="397"/>
    </location>
</feature>
<proteinExistence type="predicted"/>
<evidence type="ECO:0000256" key="1">
    <source>
        <dbReference type="ARBA" id="ARBA00022527"/>
    </source>
</evidence>
<sequence length="984" mass="101347">MALCKAVAAALFYRLIFWANFTVAQQPPESAAGSTATISSAAQLPHLLATLAPPVSLIVTGDLLFNATNWPDPIRWPGGGGHASLSSVTTGGPKPVLTFKGQRIATTPAPASQENKITTELRASNSASSGNSSIPSELSPSCEQEKTTYRLPRVDFANMQGRLHLDAGAMLVLRNLEVSGTTLGTWLQHETLEVVSESSGATVVIDSCLLHNTVCPAAADLLNGYTALRRAAGFPGFPGNQTANKAASASGVVRHCYSPAVLLVDVTSTLPNYGQVCFRPCVLSFHIRITVFALAVGGYTTVIHNTTLLCDMAVPKNCTQTKSERDCFLELLANVPPGITADVVLKSAAVHLSDGPFSDGGGGGSGRWDRFGLVAGISGAVGGAGGLLVAVALYVILVRRRGQKCGGGLPGCFDLRTDSCKLEDIEEAVGSIKGPLINNHLTGGGAKKDCRSCNQPSSSSETNTITTNESVSIVAGTESGIISAAGVTAGGPGFGAAAAAVAVGMGGGLEGLLEQQRQLSAPDDIRLNVLLGAGSFGRVYGGIWRDGPCAVKILTHGTREMPIIERELQVSLSCKHPNVVATMHFVRLDVTRSAAGRLQQLKASGGPQRGGGGGIASGSSGVDMFPTPGRSRGGGGGGAESASSLYETWLIQELCDGGALSSALYGGRSLGVVQEGRRAGSLPSQVDMPAILSLALDISRGMAYLHKGGIVHGDLKAENVLLRARSAASDSPSKPQLQPANSSSSNSSDSSSSGSSSSGSSSRGKGKDAATEATVTGEGTLRPEGTFKSGATLPLQPPAAADVAGTPRDNAVRSWGDEDDDDGGRGAAVAFGPTASKPPASYSSCRYVAKVADFGLSRALDPGRTHQTTRNVGTITHMPPESLMGGQMHLATDVYAFVWELYTGSRPYSGLTAGEVVHRVVAQGSRPAFPCSAPPAWCDLAAECWAQEPGRRPTFAQAGGTETGGPSCRVQLLLKQQRNTGHPT</sequence>
<dbReference type="EMBL" id="GL378376">
    <property type="protein sequence ID" value="EFJ43113.1"/>
    <property type="molecule type" value="Genomic_DNA"/>
</dbReference>
<evidence type="ECO:0000256" key="8">
    <source>
        <dbReference type="SAM" id="Phobius"/>
    </source>
</evidence>
<dbReference type="eggNOG" id="KOG0595">
    <property type="taxonomic scope" value="Eukaryota"/>
</dbReference>
<dbReference type="KEGG" id="vcn:VOLCADRAFT_119213"/>
<feature type="compositionally biased region" description="Low complexity" evidence="7">
    <location>
        <begin position="771"/>
        <end position="780"/>
    </location>
</feature>
<dbReference type="InterPro" id="IPR001245">
    <property type="entry name" value="Ser-Thr/Tyr_kinase_cat_dom"/>
</dbReference>
<dbReference type="AlphaFoldDB" id="D8UB56"/>
<dbReference type="InterPro" id="IPR011009">
    <property type="entry name" value="Kinase-like_dom_sf"/>
</dbReference>
<dbReference type="PROSITE" id="PS50011">
    <property type="entry name" value="PROTEIN_KINASE_DOM"/>
    <property type="match status" value="1"/>
</dbReference>
<dbReference type="SMART" id="SM00220">
    <property type="entry name" value="S_TKc"/>
    <property type="match status" value="1"/>
</dbReference>
<evidence type="ECO:0000256" key="3">
    <source>
        <dbReference type="ARBA" id="ARBA00022741"/>
    </source>
</evidence>
<keyword evidence="3 6" id="KW-0547">Nucleotide-binding</keyword>
<reference evidence="11 12" key="1">
    <citation type="journal article" date="2010" name="Science">
        <title>Genomic analysis of organismal complexity in the multicellular green alga Volvox carteri.</title>
        <authorList>
            <person name="Prochnik S.E."/>
            <person name="Umen J."/>
            <person name="Nedelcu A.M."/>
            <person name="Hallmann A."/>
            <person name="Miller S.M."/>
            <person name="Nishii I."/>
            <person name="Ferris P."/>
            <person name="Kuo A."/>
            <person name="Mitros T."/>
            <person name="Fritz-Laylin L.K."/>
            <person name="Hellsten U."/>
            <person name="Chapman J."/>
            <person name="Simakov O."/>
            <person name="Rensing S.A."/>
            <person name="Terry A."/>
            <person name="Pangilinan J."/>
            <person name="Kapitonov V."/>
            <person name="Jurka J."/>
            <person name="Salamov A."/>
            <person name="Shapiro H."/>
            <person name="Schmutz J."/>
            <person name="Grimwood J."/>
            <person name="Lindquist E."/>
            <person name="Lucas S."/>
            <person name="Grigoriev I.V."/>
            <person name="Schmitt R."/>
            <person name="Kirk D."/>
            <person name="Rokhsar D.S."/>
        </authorList>
    </citation>
    <scope>NUCLEOTIDE SEQUENCE [LARGE SCALE GENOMIC DNA]</scope>
    <source>
        <strain evidence="12">f. Nagariensis / Eve</strain>
    </source>
</reference>
<dbReference type="Proteomes" id="UP000001058">
    <property type="component" value="Unassembled WGS sequence"/>
</dbReference>
<dbReference type="PROSITE" id="PS00108">
    <property type="entry name" value="PROTEIN_KINASE_ST"/>
    <property type="match status" value="1"/>
</dbReference>
<feature type="binding site" evidence="6">
    <location>
        <position position="552"/>
    </location>
    <ligand>
        <name>ATP</name>
        <dbReference type="ChEBI" id="CHEBI:30616"/>
    </ligand>
</feature>
<dbReference type="InterPro" id="IPR008271">
    <property type="entry name" value="Ser/Thr_kinase_AS"/>
</dbReference>
<dbReference type="PANTHER" id="PTHR44329">
    <property type="entry name" value="SERINE/THREONINE-PROTEIN KINASE TNNI3K-RELATED"/>
    <property type="match status" value="1"/>
</dbReference>
<keyword evidence="9" id="KW-0732">Signal</keyword>
<feature type="compositionally biased region" description="Low complexity" evidence="7">
    <location>
        <begin position="741"/>
        <end position="762"/>
    </location>
</feature>
<gene>
    <name evidence="11" type="ORF">VOLCADRAFT_119213</name>
</gene>
<dbReference type="eggNOG" id="KOG4257">
    <property type="taxonomic scope" value="Eukaryota"/>
</dbReference>
<evidence type="ECO:0000313" key="11">
    <source>
        <dbReference type="EMBL" id="EFJ43113.1"/>
    </source>
</evidence>
<feature type="chain" id="PRO_5003124346" description="Protein kinase domain-containing protein" evidence="9">
    <location>
        <begin position="25"/>
        <end position="984"/>
    </location>
</feature>
<feature type="compositionally biased region" description="Gly residues" evidence="7">
    <location>
        <begin position="607"/>
        <end position="616"/>
    </location>
</feature>
<dbReference type="PANTHER" id="PTHR44329:SF214">
    <property type="entry name" value="PROTEIN KINASE DOMAIN-CONTAINING PROTEIN"/>
    <property type="match status" value="1"/>
</dbReference>
<evidence type="ECO:0000313" key="12">
    <source>
        <dbReference type="Proteomes" id="UP000001058"/>
    </source>
</evidence>
<dbReference type="InterPro" id="IPR051681">
    <property type="entry name" value="Ser/Thr_Kinases-Pseudokinases"/>
</dbReference>
<keyword evidence="2" id="KW-0808">Transferase</keyword>
<keyword evidence="4" id="KW-0418">Kinase</keyword>
<feature type="compositionally biased region" description="Polar residues" evidence="7">
    <location>
        <begin position="728"/>
        <end position="740"/>
    </location>
</feature>
<evidence type="ECO:0000256" key="2">
    <source>
        <dbReference type="ARBA" id="ARBA00022679"/>
    </source>
</evidence>
<dbReference type="InterPro" id="IPR017441">
    <property type="entry name" value="Protein_kinase_ATP_BS"/>
</dbReference>
<keyword evidence="8" id="KW-1133">Transmembrane helix</keyword>
<dbReference type="Pfam" id="PF07714">
    <property type="entry name" value="PK_Tyr_Ser-Thr"/>
    <property type="match status" value="2"/>
</dbReference>
<dbReference type="GO" id="GO:0004674">
    <property type="term" value="F:protein serine/threonine kinase activity"/>
    <property type="evidence" value="ECO:0007669"/>
    <property type="project" value="UniProtKB-KW"/>
</dbReference>
<evidence type="ECO:0000256" key="7">
    <source>
        <dbReference type="SAM" id="MobiDB-lite"/>
    </source>
</evidence>
<dbReference type="GeneID" id="9614781"/>
<evidence type="ECO:0000256" key="9">
    <source>
        <dbReference type="SAM" id="SignalP"/>
    </source>
</evidence>
<feature type="region of interest" description="Disordered" evidence="7">
    <location>
        <begin position="601"/>
        <end position="639"/>
    </location>
</feature>
<keyword evidence="1" id="KW-0723">Serine/threonine-protein kinase</keyword>
<keyword evidence="5 6" id="KW-0067">ATP-binding</keyword>
<feature type="region of interest" description="Disordered" evidence="7">
    <location>
        <begin position="123"/>
        <end position="145"/>
    </location>
</feature>
<dbReference type="RefSeq" id="XP_002955912.1">
    <property type="nucleotide sequence ID" value="XM_002955866.1"/>
</dbReference>
<feature type="domain" description="Protein kinase" evidence="10">
    <location>
        <begin position="525"/>
        <end position="984"/>
    </location>
</feature>